<dbReference type="GO" id="GO:0004721">
    <property type="term" value="F:phosphoprotein phosphatase activity"/>
    <property type="evidence" value="ECO:0007669"/>
    <property type="project" value="TreeGrafter"/>
</dbReference>
<dbReference type="EMBL" id="QRWH01000016">
    <property type="protein sequence ID" value="RGT07174.1"/>
    <property type="molecule type" value="Genomic_DNA"/>
</dbReference>
<proteinExistence type="predicted"/>
<dbReference type="InterPro" id="IPR003594">
    <property type="entry name" value="HATPase_dom"/>
</dbReference>
<name>A0A412MBH8_9FIRM</name>
<sequence length="309" mass="35484">MILFFLIFFLLLFICLSIYYYILNRRLQSEISQIEDSLEISLSGNLHHRILVQPNAQTKNICFLINKLCCNYQNDISLLKKSEKKYKDLMINLSHDVRTPLASMLGHLELLTSSPDITPSNNLSASLDVINRKALELANFVEMLFQWTKLDANEEKLFLSPFDINEQSRIIISKWLHIFEKNSIKYKFAIPEKAFICIIDPVAYQRIIDNLFKNIVNHSHASQMQFSVSTFNSSIHISIEDNGIGIKNVDQNLIFERLYQCDLSRNSKGNGLGLAIVKELVQKLNGSITLESVPNVYTKFLLSFPLQSS</sequence>
<dbReference type="CDD" id="cd00075">
    <property type="entry name" value="HATPase"/>
    <property type="match status" value="1"/>
</dbReference>
<keyword evidence="5" id="KW-0808">Transferase</keyword>
<dbReference type="PRINTS" id="PR00344">
    <property type="entry name" value="BCTRLSENSOR"/>
</dbReference>
<gene>
    <name evidence="9" type="ORF">DWX53_13210</name>
</gene>
<dbReference type="Proteomes" id="UP000283630">
    <property type="component" value="Unassembled WGS sequence"/>
</dbReference>
<dbReference type="GeneID" id="42786476"/>
<dbReference type="GO" id="GO:0000155">
    <property type="term" value="F:phosphorelay sensor kinase activity"/>
    <property type="evidence" value="ECO:0007669"/>
    <property type="project" value="InterPro"/>
</dbReference>
<evidence type="ECO:0000259" key="8">
    <source>
        <dbReference type="PROSITE" id="PS50109"/>
    </source>
</evidence>
<evidence type="ECO:0000256" key="5">
    <source>
        <dbReference type="ARBA" id="ARBA00022679"/>
    </source>
</evidence>
<dbReference type="Gene3D" id="1.10.287.130">
    <property type="match status" value="1"/>
</dbReference>
<dbReference type="Gene3D" id="3.30.565.10">
    <property type="entry name" value="Histidine kinase-like ATPase, C-terminal domain"/>
    <property type="match status" value="1"/>
</dbReference>
<comment type="catalytic activity">
    <reaction evidence="1">
        <text>ATP + protein L-histidine = ADP + protein N-phospho-L-histidine.</text>
        <dbReference type="EC" id="2.7.13.3"/>
    </reaction>
</comment>
<evidence type="ECO:0000256" key="6">
    <source>
        <dbReference type="ARBA" id="ARBA00022777"/>
    </source>
</evidence>
<dbReference type="InterPro" id="IPR036890">
    <property type="entry name" value="HATPase_C_sf"/>
</dbReference>
<accession>A0A412MBH8</accession>
<dbReference type="InterPro" id="IPR050351">
    <property type="entry name" value="BphY/WalK/GraS-like"/>
</dbReference>
<dbReference type="RefSeq" id="WP_021739046.1">
    <property type="nucleotide sequence ID" value="NZ_QRWH01000016.1"/>
</dbReference>
<dbReference type="Pfam" id="PF00512">
    <property type="entry name" value="HisKA"/>
    <property type="match status" value="1"/>
</dbReference>
<keyword evidence="6 9" id="KW-0418">Kinase</keyword>
<dbReference type="PROSITE" id="PS50109">
    <property type="entry name" value="HIS_KIN"/>
    <property type="match status" value="1"/>
</dbReference>
<dbReference type="InterPro" id="IPR036097">
    <property type="entry name" value="HisK_dim/P_sf"/>
</dbReference>
<dbReference type="GO" id="GO:0016036">
    <property type="term" value="P:cellular response to phosphate starvation"/>
    <property type="evidence" value="ECO:0007669"/>
    <property type="project" value="TreeGrafter"/>
</dbReference>
<protein>
    <recommendedName>
        <fullName evidence="3">histidine kinase</fullName>
        <ecNumber evidence="3">2.7.13.3</ecNumber>
    </recommendedName>
</protein>
<dbReference type="InterPro" id="IPR004358">
    <property type="entry name" value="Sig_transdc_His_kin-like_C"/>
</dbReference>
<dbReference type="EC" id="2.7.13.3" evidence="3"/>
<comment type="caution">
    <text evidence="9">The sequence shown here is derived from an EMBL/GenBank/DDBJ whole genome shotgun (WGS) entry which is preliminary data.</text>
</comment>
<reference evidence="9 10" key="1">
    <citation type="submission" date="2018-08" db="EMBL/GenBank/DDBJ databases">
        <title>A genome reference for cultivated species of the human gut microbiota.</title>
        <authorList>
            <person name="Zou Y."/>
            <person name="Xue W."/>
            <person name="Luo G."/>
        </authorList>
    </citation>
    <scope>NUCLEOTIDE SEQUENCE [LARGE SCALE GENOMIC DNA]</scope>
    <source>
        <strain evidence="9 10">AF19-4AC</strain>
    </source>
</reference>
<keyword evidence="7" id="KW-0902">Two-component regulatory system</keyword>
<dbReference type="PANTHER" id="PTHR45453:SF1">
    <property type="entry name" value="PHOSPHATE REGULON SENSOR PROTEIN PHOR"/>
    <property type="match status" value="1"/>
</dbReference>
<feature type="domain" description="Histidine kinase" evidence="8">
    <location>
        <begin position="92"/>
        <end position="308"/>
    </location>
</feature>
<evidence type="ECO:0000313" key="9">
    <source>
        <dbReference type="EMBL" id="RGT07174.1"/>
    </source>
</evidence>
<dbReference type="InterPro" id="IPR003661">
    <property type="entry name" value="HisK_dim/P_dom"/>
</dbReference>
<dbReference type="SMART" id="SM00387">
    <property type="entry name" value="HATPase_c"/>
    <property type="match status" value="1"/>
</dbReference>
<dbReference type="AlphaFoldDB" id="A0A412MBH8"/>
<dbReference type="Pfam" id="PF02518">
    <property type="entry name" value="HATPase_c"/>
    <property type="match status" value="1"/>
</dbReference>
<evidence type="ECO:0000256" key="1">
    <source>
        <dbReference type="ARBA" id="ARBA00000085"/>
    </source>
</evidence>
<keyword evidence="4" id="KW-0597">Phosphoprotein</keyword>
<dbReference type="InterPro" id="IPR005467">
    <property type="entry name" value="His_kinase_dom"/>
</dbReference>
<dbReference type="SMART" id="SM00388">
    <property type="entry name" value="HisKA"/>
    <property type="match status" value="1"/>
</dbReference>
<comment type="subcellular location">
    <subcellularLocation>
        <location evidence="2">Membrane</location>
    </subcellularLocation>
</comment>
<organism evidence="9 10">
    <name type="scientific">Dorea formicigenerans</name>
    <dbReference type="NCBI Taxonomy" id="39486"/>
    <lineage>
        <taxon>Bacteria</taxon>
        <taxon>Bacillati</taxon>
        <taxon>Bacillota</taxon>
        <taxon>Clostridia</taxon>
        <taxon>Lachnospirales</taxon>
        <taxon>Lachnospiraceae</taxon>
        <taxon>Dorea</taxon>
    </lineage>
</organism>
<dbReference type="CDD" id="cd00082">
    <property type="entry name" value="HisKA"/>
    <property type="match status" value="1"/>
</dbReference>
<evidence type="ECO:0000256" key="3">
    <source>
        <dbReference type="ARBA" id="ARBA00012438"/>
    </source>
</evidence>
<dbReference type="PANTHER" id="PTHR45453">
    <property type="entry name" value="PHOSPHATE REGULON SENSOR PROTEIN PHOR"/>
    <property type="match status" value="1"/>
</dbReference>
<dbReference type="GO" id="GO:0005886">
    <property type="term" value="C:plasma membrane"/>
    <property type="evidence" value="ECO:0007669"/>
    <property type="project" value="TreeGrafter"/>
</dbReference>
<evidence type="ECO:0000256" key="7">
    <source>
        <dbReference type="ARBA" id="ARBA00023012"/>
    </source>
</evidence>
<evidence type="ECO:0000256" key="4">
    <source>
        <dbReference type="ARBA" id="ARBA00022553"/>
    </source>
</evidence>
<evidence type="ECO:0000256" key="2">
    <source>
        <dbReference type="ARBA" id="ARBA00004370"/>
    </source>
</evidence>
<dbReference type="SUPFAM" id="SSF47384">
    <property type="entry name" value="Homodimeric domain of signal transducing histidine kinase"/>
    <property type="match status" value="1"/>
</dbReference>
<dbReference type="SUPFAM" id="SSF55874">
    <property type="entry name" value="ATPase domain of HSP90 chaperone/DNA topoisomerase II/histidine kinase"/>
    <property type="match status" value="1"/>
</dbReference>
<evidence type="ECO:0000313" key="10">
    <source>
        <dbReference type="Proteomes" id="UP000283630"/>
    </source>
</evidence>